<dbReference type="PROSITE" id="PS50011">
    <property type="entry name" value="PROTEIN_KINASE_DOM"/>
    <property type="match status" value="1"/>
</dbReference>
<comment type="caution">
    <text evidence="16">The sequence shown here is derived from an EMBL/GenBank/DDBJ whole genome shotgun (WGS) entry which is preliminary data.</text>
</comment>
<dbReference type="InterPro" id="IPR000719">
    <property type="entry name" value="Prot_kinase_dom"/>
</dbReference>
<comment type="catalytic activity">
    <reaction evidence="11">
        <text>L-threonyl-[protein] + ATP = O-phospho-L-threonyl-[protein] + ADP + H(+)</text>
        <dbReference type="Rhea" id="RHEA:46608"/>
        <dbReference type="Rhea" id="RHEA-COMP:11060"/>
        <dbReference type="Rhea" id="RHEA-COMP:11605"/>
        <dbReference type="ChEBI" id="CHEBI:15378"/>
        <dbReference type="ChEBI" id="CHEBI:30013"/>
        <dbReference type="ChEBI" id="CHEBI:30616"/>
        <dbReference type="ChEBI" id="CHEBI:61977"/>
        <dbReference type="ChEBI" id="CHEBI:456216"/>
        <dbReference type="EC" id="2.7.11.1"/>
    </reaction>
</comment>
<evidence type="ECO:0000256" key="13">
    <source>
        <dbReference type="SAM" id="MobiDB-lite"/>
    </source>
</evidence>
<dbReference type="InterPro" id="IPR008271">
    <property type="entry name" value="Ser/Thr_kinase_AS"/>
</dbReference>
<feature type="compositionally biased region" description="Polar residues" evidence="13">
    <location>
        <begin position="40"/>
        <end position="50"/>
    </location>
</feature>
<feature type="region of interest" description="Disordered" evidence="13">
    <location>
        <begin position="538"/>
        <end position="657"/>
    </location>
</feature>
<evidence type="ECO:0000256" key="12">
    <source>
        <dbReference type="ARBA" id="ARBA00048679"/>
    </source>
</evidence>
<dbReference type="InterPro" id="IPR000253">
    <property type="entry name" value="FHA_dom"/>
</dbReference>
<evidence type="ECO:0000256" key="2">
    <source>
        <dbReference type="ARBA" id="ARBA00005575"/>
    </source>
</evidence>
<dbReference type="InterPro" id="IPR011009">
    <property type="entry name" value="Kinase-like_dom_sf"/>
</dbReference>
<evidence type="ECO:0000313" key="17">
    <source>
        <dbReference type="Proteomes" id="UP000490939"/>
    </source>
</evidence>
<feature type="compositionally biased region" description="Low complexity" evidence="13">
    <location>
        <begin position="632"/>
        <end position="643"/>
    </location>
</feature>
<reference evidence="16 17" key="1">
    <citation type="submission" date="2019-07" db="EMBL/GenBank/DDBJ databases">
        <title>Venturia inaequalis Genome Resource.</title>
        <authorList>
            <person name="Lichtner F.J."/>
        </authorList>
    </citation>
    <scope>NUCLEOTIDE SEQUENCE [LARGE SCALE GENOMIC DNA]</scope>
    <source>
        <strain evidence="16 17">DMI_063113</strain>
    </source>
</reference>
<evidence type="ECO:0000256" key="8">
    <source>
        <dbReference type="ARBA" id="ARBA00022840"/>
    </source>
</evidence>
<dbReference type="Gene3D" id="2.60.200.20">
    <property type="match status" value="1"/>
</dbReference>
<feature type="compositionally biased region" description="Low complexity" evidence="13">
    <location>
        <begin position="545"/>
        <end position="560"/>
    </location>
</feature>
<keyword evidence="8" id="KW-0067">ATP-binding</keyword>
<feature type="domain" description="FHA" evidence="14">
    <location>
        <begin position="92"/>
        <end position="143"/>
    </location>
</feature>
<dbReference type="GO" id="GO:0010506">
    <property type="term" value="P:regulation of autophagy"/>
    <property type="evidence" value="ECO:0007669"/>
    <property type="project" value="InterPro"/>
</dbReference>
<evidence type="ECO:0000256" key="7">
    <source>
        <dbReference type="ARBA" id="ARBA00022777"/>
    </source>
</evidence>
<gene>
    <name evidence="16" type="ORF">EG327_001450</name>
</gene>
<dbReference type="InterPro" id="IPR008984">
    <property type="entry name" value="SMAD_FHA_dom_sf"/>
</dbReference>
<dbReference type="Proteomes" id="UP000490939">
    <property type="component" value="Unassembled WGS sequence"/>
</dbReference>
<feature type="compositionally biased region" description="Polar residues" evidence="13">
    <location>
        <begin position="561"/>
        <end position="583"/>
    </location>
</feature>
<dbReference type="Pfam" id="PF00069">
    <property type="entry name" value="Pkinase"/>
    <property type="match status" value="1"/>
</dbReference>
<feature type="domain" description="Protein kinase" evidence="15">
    <location>
        <begin position="263"/>
        <end position="509"/>
    </location>
</feature>
<dbReference type="AlphaFoldDB" id="A0A8H3VL67"/>
<dbReference type="Gene3D" id="1.10.510.10">
    <property type="entry name" value="Transferase(Phosphotransferase) domain 1"/>
    <property type="match status" value="1"/>
</dbReference>
<keyword evidence="4" id="KW-0723">Serine/threonine-protein kinase</keyword>
<evidence type="ECO:0000256" key="3">
    <source>
        <dbReference type="ARBA" id="ARBA00012513"/>
    </source>
</evidence>
<comment type="subcellular location">
    <subcellularLocation>
        <location evidence="1">Preautophagosomal structure membrane</location>
        <topology evidence="1">Peripheral membrane protein</topology>
    </subcellularLocation>
</comment>
<evidence type="ECO:0000256" key="6">
    <source>
        <dbReference type="ARBA" id="ARBA00022741"/>
    </source>
</evidence>
<dbReference type="EMBL" id="WNWR01000139">
    <property type="protein sequence ID" value="KAE9990406.1"/>
    <property type="molecule type" value="Genomic_DNA"/>
</dbReference>
<keyword evidence="17" id="KW-1185">Reference proteome</keyword>
<dbReference type="GO" id="GO:0005524">
    <property type="term" value="F:ATP binding"/>
    <property type="evidence" value="ECO:0007669"/>
    <property type="project" value="UniProtKB-KW"/>
</dbReference>
<dbReference type="GO" id="GO:0004674">
    <property type="term" value="F:protein serine/threonine kinase activity"/>
    <property type="evidence" value="ECO:0007669"/>
    <property type="project" value="UniProtKB-KW"/>
</dbReference>
<keyword evidence="5" id="KW-0808">Transferase</keyword>
<evidence type="ECO:0000259" key="15">
    <source>
        <dbReference type="PROSITE" id="PS50011"/>
    </source>
</evidence>
<evidence type="ECO:0000256" key="4">
    <source>
        <dbReference type="ARBA" id="ARBA00022527"/>
    </source>
</evidence>
<dbReference type="EC" id="2.7.11.1" evidence="3"/>
<dbReference type="PROSITE" id="PS50006">
    <property type="entry name" value="FHA_DOMAIN"/>
    <property type="match status" value="1"/>
</dbReference>
<name>A0A8H3VL67_VENIN</name>
<feature type="region of interest" description="Disordered" evidence="13">
    <location>
        <begin position="34"/>
        <end position="66"/>
    </location>
</feature>
<evidence type="ECO:0000256" key="10">
    <source>
        <dbReference type="ARBA" id="ARBA00030237"/>
    </source>
</evidence>
<dbReference type="InterPro" id="IPR045269">
    <property type="entry name" value="Atg1-like"/>
</dbReference>
<dbReference type="GO" id="GO:0005776">
    <property type="term" value="C:autophagosome"/>
    <property type="evidence" value="ECO:0007669"/>
    <property type="project" value="TreeGrafter"/>
</dbReference>
<dbReference type="Pfam" id="PF00498">
    <property type="entry name" value="FHA"/>
    <property type="match status" value="1"/>
</dbReference>
<comment type="catalytic activity">
    <reaction evidence="12">
        <text>L-seryl-[protein] + ATP = O-phospho-L-seryl-[protein] + ADP + H(+)</text>
        <dbReference type="Rhea" id="RHEA:17989"/>
        <dbReference type="Rhea" id="RHEA-COMP:9863"/>
        <dbReference type="Rhea" id="RHEA-COMP:11604"/>
        <dbReference type="ChEBI" id="CHEBI:15378"/>
        <dbReference type="ChEBI" id="CHEBI:29999"/>
        <dbReference type="ChEBI" id="CHEBI:30616"/>
        <dbReference type="ChEBI" id="CHEBI:83421"/>
        <dbReference type="ChEBI" id="CHEBI:456216"/>
        <dbReference type="EC" id="2.7.11.1"/>
    </reaction>
</comment>
<keyword evidence="7" id="KW-0418">Kinase</keyword>
<dbReference type="GO" id="GO:0005829">
    <property type="term" value="C:cytosol"/>
    <property type="evidence" value="ECO:0007669"/>
    <property type="project" value="TreeGrafter"/>
</dbReference>
<evidence type="ECO:0000313" key="16">
    <source>
        <dbReference type="EMBL" id="KAE9990406.1"/>
    </source>
</evidence>
<dbReference type="SMART" id="SM00220">
    <property type="entry name" value="S_TKc"/>
    <property type="match status" value="1"/>
</dbReference>
<comment type="similarity">
    <text evidence="2">Belongs to the protein kinase superfamily. CAMK Ser/Thr protein kinase family. CHEK2 subfamily.</text>
</comment>
<proteinExistence type="inferred from homology"/>
<keyword evidence="6" id="KW-0547">Nucleotide-binding</keyword>
<feature type="compositionally biased region" description="Basic and acidic residues" evidence="13">
    <location>
        <begin position="52"/>
        <end position="66"/>
    </location>
</feature>
<sequence length="755" mass="83997">MSGIIARLYAYDENQSHGTKHATKVIENAEGTHRFVPAPNTRSPTPQLSGRFSRETTAEPEEDTSKKMNDLDKLHSIQLTFDDPILKNGEGIMFGWNPDTCDIVMPKIRGISREHCYLTFNDRRQLMVRDRSTNGTTVTYNGQGRTCKKNFTWIIGGDDFLESFKVIVLELHERVKFQIVVPPFDPDSYAHMDHVAGFKAQMEELRVFPIGQLGLLDRAPTLPYSEMASKVISTSVSPPLSSDRCRRKTLAAMDDQAEDKAIRLTREELGRGSYGYVKHVWDVSTGIECASKIFFNAGKFDWKGEVDRMKKLSHLNIVELIDYFGRPEPALLMEYIPCGNLLSQWKHSHFSHKELKEILVQSLAALEYLHGSKPPVVHRDIKPDNILVQSRAPMHIKVSDFGLSKAGDSLHTLCGTYLYLAPEIFALQGLGEKGSYTAAVDIWSLGVTILQFGYGLPRYSSSTFHGPSWCQRLVRDLHIWEPDGFDVLYSMLVIAVEERASASTCRQYVLASRAQRSARVPVNTGDATCPITQELRDDEATIPLSDGRSSGCRGSDRNSSASVRDQQADTQGSISRSSTQSDAPTIIQGQVWPPSSSSRKLRSGRSRDETVYAQPWRPNQAATRTIAKRGRSSASDPTATTSSGIRSRQRKKKNTAKLGVSERFVPAESIFDLFGEGWLKDPNCVGASVAAMGQSESDWSSWNSQPGTHVPAEIHHAEPRSNLNDYTAAADEADVNEEHLAHLIADFLYAPNDGL</sequence>
<accession>A0A8H3VL67</accession>
<evidence type="ECO:0000256" key="9">
    <source>
        <dbReference type="ARBA" id="ARBA00023006"/>
    </source>
</evidence>
<evidence type="ECO:0000256" key="1">
    <source>
        <dbReference type="ARBA" id="ARBA00004623"/>
    </source>
</evidence>
<keyword evidence="9" id="KW-0072">Autophagy</keyword>
<dbReference type="SUPFAM" id="SSF56112">
    <property type="entry name" value="Protein kinase-like (PK-like)"/>
    <property type="match status" value="1"/>
</dbReference>
<dbReference type="SUPFAM" id="SSF49879">
    <property type="entry name" value="SMAD/FHA domain"/>
    <property type="match status" value="1"/>
</dbReference>
<dbReference type="PANTHER" id="PTHR24348:SF22">
    <property type="entry name" value="NON-SPECIFIC SERINE_THREONINE PROTEIN KINASE"/>
    <property type="match status" value="1"/>
</dbReference>
<evidence type="ECO:0000259" key="14">
    <source>
        <dbReference type="PROSITE" id="PS50006"/>
    </source>
</evidence>
<evidence type="ECO:0000256" key="11">
    <source>
        <dbReference type="ARBA" id="ARBA00047899"/>
    </source>
</evidence>
<organism evidence="16 17">
    <name type="scientific">Venturia inaequalis</name>
    <name type="common">Apple scab fungus</name>
    <dbReference type="NCBI Taxonomy" id="5025"/>
    <lineage>
        <taxon>Eukaryota</taxon>
        <taxon>Fungi</taxon>
        <taxon>Dikarya</taxon>
        <taxon>Ascomycota</taxon>
        <taxon>Pezizomycotina</taxon>
        <taxon>Dothideomycetes</taxon>
        <taxon>Pleosporomycetidae</taxon>
        <taxon>Venturiales</taxon>
        <taxon>Venturiaceae</taxon>
        <taxon>Venturia</taxon>
    </lineage>
</organism>
<dbReference type="GO" id="GO:0000045">
    <property type="term" value="P:autophagosome assembly"/>
    <property type="evidence" value="ECO:0007669"/>
    <property type="project" value="TreeGrafter"/>
</dbReference>
<dbReference type="GO" id="GO:0034045">
    <property type="term" value="C:phagophore assembly site membrane"/>
    <property type="evidence" value="ECO:0007669"/>
    <property type="project" value="UniProtKB-SubCell"/>
</dbReference>
<dbReference type="PANTHER" id="PTHR24348">
    <property type="entry name" value="SERINE/THREONINE-PROTEIN KINASE UNC-51-RELATED"/>
    <property type="match status" value="1"/>
</dbReference>
<dbReference type="PROSITE" id="PS00108">
    <property type="entry name" value="PROTEIN_KINASE_ST"/>
    <property type="match status" value="1"/>
</dbReference>
<protein>
    <recommendedName>
        <fullName evidence="3">non-specific serine/threonine protein kinase</fullName>
        <ecNumber evidence="3">2.7.11.1</ecNumber>
    </recommendedName>
    <alternativeName>
        <fullName evidence="10">Autophagy-related protein 1</fullName>
    </alternativeName>
</protein>
<evidence type="ECO:0000256" key="5">
    <source>
        <dbReference type="ARBA" id="ARBA00022679"/>
    </source>
</evidence>